<evidence type="ECO:0000256" key="5">
    <source>
        <dbReference type="ARBA" id="ARBA00023295"/>
    </source>
</evidence>
<dbReference type="AlphaFoldDB" id="N0E2A7"/>
<dbReference type="GO" id="GO:0005975">
    <property type="term" value="P:carbohydrate metabolic process"/>
    <property type="evidence" value="ECO:0007669"/>
    <property type="project" value="InterPro"/>
</dbReference>
<keyword evidence="4" id="KW-0378">Hydrolase</keyword>
<keyword evidence="5" id="KW-0326">Glycosidase</keyword>
<name>N0E2A7_9MICO</name>
<feature type="chain" id="PRO_5038431376" description="beta-N-acetylhexosaminidase" evidence="7">
    <location>
        <begin position="30"/>
        <end position="417"/>
    </location>
</feature>
<evidence type="ECO:0000256" key="1">
    <source>
        <dbReference type="ARBA" id="ARBA00001231"/>
    </source>
</evidence>
<dbReference type="PANTHER" id="PTHR30480:SF13">
    <property type="entry name" value="BETA-HEXOSAMINIDASE"/>
    <property type="match status" value="1"/>
</dbReference>
<dbReference type="Proteomes" id="UP000013167">
    <property type="component" value="Unassembled WGS sequence"/>
</dbReference>
<keyword evidence="10" id="KW-1185">Reference proteome</keyword>
<dbReference type="PROSITE" id="PS51257">
    <property type="entry name" value="PROKAR_LIPOPROTEIN"/>
    <property type="match status" value="1"/>
</dbReference>
<feature type="signal peptide" evidence="7">
    <location>
        <begin position="1"/>
        <end position="29"/>
    </location>
</feature>
<evidence type="ECO:0000313" key="10">
    <source>
        <dbReference type="Proteomes" id="UP000013167"/>
    </source>
</evidence>
<dbReference type="GO" id="GO:0004563">
    <property type="term" value="F:beta-N-acetylhexosaminidase activity"/>
    <property type="evidence" value="ECO:0007669"/>
    <property type="project" value="UniProtKB-EC"/>
</dbReference>
<feature type="domain" description="Glycoside hydrolase family 3 N-terminal" evidence="8">
    <location>
        <begin position="80"/>
        <end position="404"/>
    </location>
</feature>
<dbReference type="HOGENOM" id="CLU_008392_0_1_11"/>
<feature type="region of interest" description="Disordered" evidence="6">
    <location>
        <begin position="39"/>
        <end position="62"/>
    </location>
</feature>
<dbReference type="SUPFAM" id="SSF51445">
    <property type="entry name" value="(Trans)glycosidases"/>
    <property type="match status" value="1"/>
</dbReference>
<reference evidence="9 10" key="1">
    <citation type="journal article" date="2013" name="ISME J.">
        <title>A metabolic model for members of the genus Tetrasphaera involved in enhanced biological phosphorus removal.</title>
        <authorList>
            <person name="Kristiansen R."/>
            <person name="Nguyen H.T.T."/>
            <person name="Saunders A.M."/>
            <person name="Nielsen J.L."/>
            <person name="Wimmer R."/>
            <person name="Le V.Q."/>
            <person name="McIlroy S.J."/>
            <person name="Petrovski S."/>
            <person name="Seviour R.J."/>
            <person name="Calteau A."/>
            <person name="Nielsen K.L."/>
            <person name="Nielsen P.H."/>
        </authorList>
    </citation>
    <scope>NUCLEOTIDE SEQUENCE [LARGE SCALE GENOMIC DNA]</scope>
    <source>
        <strain evidence="9 10">Lp2</strain>
    </source>
</reference>
<dbReference type="PANTHER" id="PTHR30480">
    <property type="entry name" value="BETA-HEXOSAMINIDASE-RELATED"/>
    <property type="match status" value="1"/>
</dbReference>
<protein>
    <recommendedName>
        <fullName evidence="3">beta-N-acetylhexosaminidase</fullName>
        <ecNumber evidence="3">3.2.1.52</ecNumber>
    </recommendedName>
</protein>
<dbReference type="Pfam" id="PF00933">
    <property type="entry name" value="Glyco_hydro_3"/>
    <property type="match status" value="1"/>
</dbReference>
<sequence length="417" mass="42129">MVRATPASYGRAVTSTPCRAFGIGLAALAALTACTSAPSPSTPGASVTAEPTASSSPSPSVTPSAASCVDTAYAALSPEQRAGQLVMVALQAGSSSASLKPTIEGSHVGNMLYLGGWTSGKADVTATSGLLQQMATPDATGGIGLLVAADQEGGVVQQLKGDFTGIPSALTQGTWDPAHLRSSAKGWGAELKAAGVNLNLSPVADVVPTEIGKANGPIGRWDRQFGSDPAAVGRSVTAFTQGMADAGVQTSVKHFPGIGRIRGNTDFASEGVDDPVMTATDAYLQPFVDGWTAGAGLVMMSSARYPQLDADNPAMFSPAIIDGMLRQHLGFRGVVITDDINAEAVRAVPLADRATRFLGSGGDILLTGNTPTAPQIVAAISSTALSDPTFGAKVETSVKRVLTLKTSMGLVPGCSAA</sequence>
<gene>
    <name evidence="9" type="ORF">BN10_780015</name>
</gene>
<proteinExistence type="inferred from homology"/>
<evidence type="ECO:0000256" key="7">
    <source>
        <dbReference type="SAM" id="SignalP"/>
    </source>
</evidence>
<evidence type="ECO:0000256" key="4">
    <source>
        <dbReference type="ARBA" id="ARBA00022801"/>
    </source>
</evidence>
<dbReference type="EMBL" id="CAIZ01000150">
    <property type="protein sequence ID" value="CCH71078.1"/>
    <property type="molecule type" value="Genomic_DNA"/>
</dbReference>
<dbReference type="InterPro" id="IPR036962">
    <property type="entry name" value="Glyco_hydro_3_N_sf"/>
</dbReference>
<evidence type="ECO:0000259" key="8">
    <source>
        <dbReference type="Pfam" id="PF00933"/>
    </source>
</evidence>
<dbReference type="STRING" id="1193181.BN10_780015"/>
<dbReference type="InterPro" id="IPR017853">
    <property type="entry name" value="GH"/>
</dbReference>
<dbReference type="Gene3D" id="3.20.20.300">
    <property type="entry name" value="Glycoside hydrolase, family 3, N-terminal domain"/>
    <property type="match status" value="1"/>
</dbReference>
<organism evidence="9 10">
    <name type="scientific">Phycicoccus elongatus Lp2</name>
    <dbReference type="NCBI Taxonomy" id="1193181"/>
    <lineage>
        <taxon>Bacteria</taxon>
        <taxon>Bacillati</taxon>
        <taxon>Actinomycetota</taxon>
        <taxon>Actinomycetes</taxon>
        <taxon>Micrococcales</taxon>
        <taxon>Intrasporangiaceae</taxon>
        <taxon>Phycicoccus</taxon>
    </lineage>
</organism>
<evidence type="ECO:0000256" key="3">
    <source>
        <dbReference type="ARBA" id="ARBA00012663"/>
    </source>
</evidence>
<evidence type="ECO:0000256" key="6">
    <source>
        <dbReference type="SAM" id="MobiDB-lite"/>
    </source>
</evidence>
<accession>N0E2A7</accession>
<evidence type="ECO:0000313" key="9">
    <source>
        <dbReference type="EMBL" id="CCH71078.1"/>
    </source>
</evidence>
<keyword evidence="7" id="KW-0732">Signal</keyword>
<evidence type="ECO:0000256" key="2">
    <source>
        <dbReference type="ARBA" id="ARBA00005336"/>
    </source>
</evidence>
<dbReference type="InterPro" id="IPR050226">
    <property type="entry name" value="NagZ_Beta-hexosaminidase"/>
</dbReference>
<dbReference type="eggNOG" id="COG1472">
    <property type="taxonomic scope" value="Bacteria"/>
</dbReference>
<comment type="caution">
    <text evidence="9">The sequence shown here is derived from an EMBL/GenBank/DDBJ whole genome shotgun (WGS) entry which is preliminary data.</text>
</comment>
<comment type="similarity">
    <text evidence="2">Belongs to the glycosyl hydrolase 3 family.</text>
</comment>
<dbReference type="EC" id="3.2.1.52" evidence="3"/>
<dbReference type="InterPro" id="IPR001764">
    <property type="entry name" value="Glyco_hydro_3_N"/>
</dbReference>
<comment type="catalytic activity">
    <reaction evidence="1">
        <text>Hydrolysis of terminal non-reducing N-acetyl-D-hexosamine residues in N-acetyl-beta-D-hexosaminides.</text>
        <dbReference type="EC" id="3.2.1.52"/>
    </reaction>
</comment>
<dbReference type="GO" id="GO:0009254">
    <property type="term" value="P:peptidoglycan turnover"/>
    <property type="evidence" value="ECO:0007669"/>
    <property type="project" value="TreeGrafter"/>
</dbReference>